<dbReference type="AlphaFoldDB" id="K0IBI8"/>
<dbReference type="BioCyc" id="CNIT1237085:G1324-1706-MONOMER"/>
<keyword evidence="2" id="KW-1185">Reference proteome</keyword>
<dbReference type="InParanoid" id="K0IBI8"/>
<dbReference type="Proteomes" id="UP000008037">
    <property type="component" value="Chromosome"/>
</dbReference>
<name>K0IBI8_NITGG</name>
<dbReference type="HOGENOM" id="CLU_1922866_0_0_2"/>
<protein>
    <submittedName>
        <fullName evidence="1">Uncharacterized protein</fullName>
    </submittedName>
</protein>
<dbReference type="KEGG" id="nga:Ngar_c17080"/>
<gene>
    <name evidence="1" type="ordered locus">Ngar_c17080</name>
</gene>
<sequence length="131" mass="15351">MYSNFVKKLEKLNPDIFDPDWIDRTLEPEEALLDLKRKHPELDIGLKEKEQIEGFREFLDEIGITNERLQNMIAMEDSPLSEDELNQLAYILQMRSEHAQKTDMALKAPLAKDVRTWIANPNRVDIKTVDQ</sequence>
<organism evidence="1 2">
    <name type="scientific">Nitrososphaera gargensis (strain Ga9.2)</name>
    <dbReference type="NCBI Taxonomy" id="1237085"/>
    <lineage>
        <taxon>Archaea</taxon>
        <taxon>Nitrososphaerota</taxon>
        <taxon>Nitrososphaeria</taxon>
        <taxon>Nitrososphaerales</taxon>
        <taxon>Nitrososphaeraceae</taxon>
        <taxon>Nitrososphaera</taxon>
    </lineage>
</organism>
<accession>K0IBI8</accession>
<dbReference type="EMBL" id="CP002408">
    <property type="protein sequence ID" value="AFU58641.1"/>
    <property type="molecule type" value="Genomic_DNA"/>
</dbReference>
<proteinExistence type="predicted"/>
<reference evidence="1 2" key="1">
    <citation type="journal article" date="2012" name="Environ. Microbiol.">
        <title>The genome of the ammonia-oxidizing Candidatus Nitrososphaera gargensis: insights into metabolic versatility and environmental adaptations.</title>
        <authorList>
            <person name="Spang A."/>
            <person name="Poehlein A."/>
            <person name="Offre P."/>
            <person name="Zumbragel S."/>
            <person name="Haider S."/>
            <person name="Rychlik N."/>
            <person name="Nowka B."/>
            <person name="Schmeisser C."/>
            <person name="Lebedeva E.V."/>
            <person name="Rattei T."/>
            <person name="Bohm C."/>
            <person name="Schmid M."/>
            <person name="Galushko A."/>
            <person name="Hatzenpichler R."/>
            <person name="Weinmaier T."/>
            <person name="Daniel R."/>
            <person name="Schleper C."/>
            <person name="Spieck E."/>
            <person name="Streit W."/>
            <person name="Wagner M."/>
        </authorList>
    </citation>
    <scope>NUCLEOTIDE SEQUENCE [LARGE SCALE GENOMIC DNA]</scope>
    <source>
        <strain evidence="2">Ga9.2</strain>
    </source>
</reference>
<evidence type="ECO:0000313" key="2">
    <source>
        <dbReference type="Proteomes" id="UP000008037"/>
    </source>
</evidence>
<evidence type="ECO:0000313" key="1">
    <source>
        <dbReference type="EMBL" id="AFU58641.1"/>
    </source>
</evidence>